<sequence length="147" mass="16014">MRKCTYSAQRERIVAEAIGPVASELRLLDAADLVSLLRFECYGNLADLVSSAAELYFLPGTVVFGAGGDYKLDWGGEPEVILDLELRPRGCTVYARLQLGSEQAGVEITHVAFENPSHDPEDNTTLLAESLKDAQFRRSSSPSALSH</sequence>
<proteinExistence type="predicted"/>
<organism evidence="1 2">
    <name type="scientific">Rhizobium subbaraonis</name>
    <dbReference type="NCBI Taxonomy" id="908946"/>
    <lineage>
        <taxon>Bacteria</taxon>
        <taxon>Pseudomonadati</taxon>
        <taxon>Pseudomonadota</taxon>
        <taxon>Alphaproteobacteria</taxon>
        <taxon>Hyphomicrobiales</taxon>
        <taxon>Rhizobiaceae</taxon>
        <taxon>Rhizobium/Agrobacterium group</taxon>
        <taxon>Rhizobium</taxon>
    </lineage>
</organism>
<keyword evidence="2" id="KW-1185">Reference proteome</keyword>
<accession>A0A285UTW3</accession>
<dbReference type="Proteomes" id="UP000219167">
    <property type="component" value="Unassembled WGS sequence"/>
</dbReference>
<dbReference type="OrthoDB" id="7862614at2"/>
<evidence type="ECO:0000313" key="2">
    <source>
        <dbReference type="Proteomes" id="UP000219167"/>
    </source>
</evidence>
<evidence type="ECO:0000313" key="1">
    <source>
        <dbReference type="EMBL" id="SOC45365.1"/>
    </source>
</evidence>
<gene>
    <name evidence="1" type="ORF">SAMN05892877_11545</name>
</gene>
<name>A0A285UTW3_9HYPH</name>
<dbReference type="EMBL" id="OBQD01000015">
    <property type="protein sequence ID" value="SOC45365.1"/>
    <property type="molecule type" value="Genomic_DNA"/>
</dbReference>
<dbReference type="AlphaFoldDB" id="A0A285UTW3"/>
<dbReference type="RefSeq" id="WP_097141926.1">
    <property type="nucleotide sequence ID" value="NZ_OBQD01000015.1"/>
</dbReference>
<protein>
    <submittedName>
        <fullName evidence="1">Uncharacterized protein</fullName>
    </submittedName>
</protein>
<reference evidence="1 2" key="1">
    <citation type="submission" date="2017-08" db="EMBL/GenBank/DDBJ databases">
        <authorList>
            <person name="de Groot N.N."/>
        </authorList>
    </citation>
    <scope>NUCLEOTIDE SEQUENCE [LARGE SCALE GENOMIC DNA]</scope>
    <source>
        <strain evidence="1 2">JC85</strain>
    </source>
</reference>